<protein>
    <recommendedName>
        <fullName evidence="3">Rad50/SbcC-type AAA domain-containing protein</fullName>
    </recommendedName>
</protein>
<evidence type="ECO:0000313" key="1">
    <source>
        <dbReference type="EMBL" id="BCB87065.1"/>
    </source>
</evidence>
<accession>A0A6F8YLQ3</accession>
<evidence type="ECO:0000313" key="2">
    <source>
        <dbReference type="Proteomes" id="UP000503011"/>
    </source>
</evidence>
<dbReference type="RefSeq" id="WP_173158683.1">
    <property type="nucleotide sequence ID" value="NZ_AP022871.1"/>
</dbReference>
<reference evidence="1 2" key="2">
    <citation type="submission" date="2020-03" db="EMBL/GenBank/DDBJ databases">
        <authorList>
            <person name="Ichikawa N."/>
            <person name="Kimura A."/>
            <person name="Kitahashi Y."/>
            <person name="Uohara A."/>
        </authorList>
    </citation>
    <scope>NUCLEOTIDE SEQUENCE [LARGE SCALE GENOMIC DNA]</scope>
    <source>
        <strain evidence="1 2">NBRC 105367</strain>
    </source>
</reference>
<proteinExistence type="predicted"/>
<evidence type="ECO:0008006" key="3">
    <source>
        <dbReference type="Google" id="ProtNLM"/>
    </source>
</evidence>
<dbReference type="Proteomes" id="UP000503011">
    <property type="component" value="Chromosome"/>
</dbReference>
<dbReference type="AlphaFoldDB" id="A0A6F8YLQ3"/>
<dbReference type="KEGG" id="psuu:Psuf_043780"/>
<name>A0A6F8YLQ3_9ACTN</name>
<organism evidence="1 2">
    <name type="scientific">Phytohabitans suffuscus</name>
    <dbReference type="NCBI Taxonomy" id="624315"/>
    <lineage>
        <taxon>Bacteria</taxon>
        <taxon>Bacillati</taxon>
        <taxon>Actinomycetota</taxon>
        <taxon>Actinomycetes</taxon>
        <taxon>Micromonosporales</taxon>
        <taxon>Micromonosporaceae</taxon>
    </lineage>
</organism>
<dbReference type="SUPFAM" id="SSF52540">
    <property type="entry name" value="P-loop containing nucleoside triphosphate hydrolases"/>
    <property type="match status" value="1"/>
</dbReference>
<keyword evidence="2" id="KW-1185">Reference proteome</keyword>
<dbReference type="InterPro" id="IPR027417">
    <property type="entry name" value="P-loop_NTPase"/>
</dbReference>
<sequence length="657" mass="71229">MTEDGRGSVGHGAVPAERTHGIRLRRLRLAAAERSYDIDFRGPDGSARALSVIAGAFGTGKTTVLEFIDYCLGASDHPRHPEVMPRVRSAALEVELSGAAHVIERTVGEPSTWASVRSGRLDEQGEVAKRRPLHPPAHPKSLSSLLLSYCKLEGIHLRDTPGRAGSPADPLSFRELMWLCLLLGDRLDGDLLFERHPDRHRTLRQVVDVVFDMHDDRPLRLGRQIRELEERSAAARLAYAAAQELVEEQSLGDTAVLDAALEAAVAAQAAATAALAELDSRVHAASGFAAELRDRYRQAVEVAEEAVAAVRDGETQLRRMLPLRVQYADDVSKLTMLAEAEEVFEPVRLTACPVCHTVPATPPVIADGRCGLCQTELPTEPANAPDMSGEVATARARLAELTRWVEELESGLPALRTKAEQALAAEAAAAAEVDAATAGAVTPFLGERDALTRRRQGAAVVHERAASGLRLVASLRRRAQDIERQDATIASLREELAEAGQSPPDRSAVIGRISGRFAELLAEWRYPKLAEAHVDDRLVPHVRGQRYTAASSGGRTLIALAWQLAVFEVAWETNSSHPGFLLIDSPQRNLIENPVAGAATIARVYRHLRRWLAGPGAGAQIVVADNAPPAEAEQDVIVRFSRRSDQPPYGLIDDETD</sequence>
<gene>
    <name evidence="1" type="ORF">Psuf_043780</name>
</gene>
<dbReference type="EMBL" id="AP022871">
    <property type="protein sequence ID" value="BCB87065.1"/>
    <property type="molecule type" value="Genomic_DNA"/>
</dbReference>
<dbReference type="Gene3D" id="3.40.50.300">
    <property type="entry name" value="P-loop containing nucleotide triphosphate hydrolases"/>
    <property type="match status" value="1"/>
</dbReference>
<reference evidence="1 2" key="1">
    <citation type="submission" date="2020-03" db="EMBL/GenBank/DDBJ databases">
        <title>Whole genome shotgun sequence of Phytohabitans suffuscus NBRC 105367.</title>
        <authorList>
            <person name="Komaki H."/>
            <person name="Tamura T."/>
        </authorList>
    </citation>
    <scope>NUCLEOTIDE SEQUENCE [LARGE SCALE GENOMIC DNA]</scope>
    <source>
        <strain evidence="1 2">NBRC 105367</strain>
    </source>
</reference>